<feature type="compositionally biased region" description="Acidic residues" evidence="1">
    <location>
        <begin position="241"/>
        <end position="259"/>
    </location>
</feature>
<keyword evidence="4" id="KW-1185">Reference proteome</keyword>
<dbReference type="KEGG" id="hdo:MUK72_15285"/>
<protein>
    <submittedName>
        <fullName evidence="2">Uncharacterized protein</fullName>
    </submittedName>
</protein>
<feature type="compositionally biased region" description="Low complexity" evidence="1">
    <location>
        <begin position="1"/>
        <end position="24"/>
    </location>
</feature>
<name>A0AAV3SBH0_HALDO</name>
<reference evidence="2" key="3">
    <citation type="submission" date="2023-12" db="EMBL/GenBank/DDBJ databases">
        <authorList>
            <person name="Sun Q."/>
            <person name="Inoue M."/>
        </authorList>
    </citation>
    <scope>NUCLEOTIDE SEQUENCE</scope>
    <source>
        <strain evidence="2">JCM 12289</strain>
    </source>
</reference>
<dbReference type="AlphaFoldDB" id="A0AAV3SBH0"/>
<feature type="compositionally biased region" description="Polar residues" evidence="1">
    <location>
        <begin position="32"/>
        <end position="42"/>
    </location>
</feature>
<geneLocation type="plasmid" evidence="3 4">
    <name>unnamed1</name>
</geneLocation>
<accession>A0AAV3SBH0</accession>
<dbReference type="EMBL" id="CP095006">
    <property type="protein sequence ID" value="UOO96883.1"/>
    <property type="molecule type" value="Genomic_DNA"/>
</dbReference>
<dbReference type="GeneID" id="71763239"/>
<feature type="region of interest" description="Disordered" evidence="1">
    <location>
        <begin position="240"/>
        <end position="266"/>
    </location>
</feature>
<organism evidence="2 5">
    <name type="scientific">Halococcus dombrowskii</name>
    <dbReference type="NCBI Taxonomy" id="179637"/>
    <lineage>
        <taxon>Archaea</taxon>
        <taxon>Methanobacteriati</taxon>
        <taxon>Methanobacteriota</taxon>
        <taxon>Stenosarchaea group</taxon>
        <taxon>Halobacteria</taxon>
        <taxon>Halobacteriales</taxon>
        <taxon>Halococcaceae</taxon>
        <taxon>Halococcus</taxon>
    </lineage>
</organism>
<dbReference type="RefSeq" id="WP_244706023.1">
    <property type="nucleotide sequence ID" value="NZ_BAAADN010000001.1"/>
</dbReference>
<evidence type="ECO:0000313" key="4">
    <source>
        <dbReference type="Proteomes" id="UP000830542"/>
    </source>
</evidence>
<gene>
    <name evidence="2" type="ORF">GCM10008985_00050</name>
    <name evidence="3" type="ORF">MUK72_15285</name>
</gene>
<evidence type="ECO:0000256" key="1">
    <source>
        <dbReference type="SAM" id="MobiDB-lite"/>
    </source>
</evidence>
<dbReference type="Proteomes" id="UP000830542">
    <property type="component" value="Plasmid unnamed1"/>
</dbReference>
<feature type="region of interest" description="Disordered" evidence="1">
    <location>
        <begin position="1"/>
        <end position="42"/>
    </location>
</feature>
<sequence length="532" mass="57945">MATNATSTNSDGSSTSDDTTGADGNAHETDASTDNQNQTGTTVSAESLLAREHTLAFCGLNPEDAASYPDAVDPANSDGRLSDDALSFKEVIRHLPIASSGGLYADNRFVGQDGNINTAEIRDVEGLDTDAIEQATGMSVEDIATSAEQRDSLVEVSDHQDIIDERRLALHTLGLPVKFRWQIASDQYCIVQPADAYMPTVGALQKRGATDAFGWAHYRDWGGTLKMSVILPNLRRTLIPLDDDDDEEEDGGDDEDDSDPASRAQQRDDALIGAIGDESDGEGVTVYGGFQTGYDFRGSQTMWARPLLYVPASDVAIFGMGQRYSRRHVGSATDAIHERKNDRVPINEWWGNIYDDIENQTTTVDRAILRSRAVAIDFEDVPYSVDEFYTYLGIPGKYAEEAADRAKTFASPPTSPTIWNLQLSLLVALDALYEGSHASDTYQDYNEVAQQLLRQPAHSIQLALKEHDLRADENTAAKQLPPEQQSLSDAIEDLATIPGVDADTETDLSNVDAQRIQEGVSGGLQQKLDSLT</sequence>
<evidence type="ECO:0000313" key="5">
    <source>
        <dbReference type="Proteomes" id="UP001500962"/>
    </source>
</evidence>
<dbReference type="EMBL" id="BAAADN010000001">
    <property type="protein sequence ID" value="GAA0448757.1"/>
    <property type="molecule type" value="Genomic_DNA"/>
</dbReference>
<proteinExistence type="predicted"/>
<reference evidence="2" key="1">
    <citation type="journal article" date="2014" name="Int. J. Syst. Evol. Microbiol.">
        <title>Complete genome sequence of Corynebacterium casei LMG S-19264T (=DSM 44701T), isolated from a smear-ripened cheese.</title>
        <authorList>
            <consortium name="US DOE Joint Genome Institute (JGI-PGF)"/>
            <person name="Walter F."/>
            <person name="Albersmeier A."/>
            <person name="Kalinowski J."/>
            <person name="Ruckert C."/>
        </authorList>
    </citation>
    <scope>NUCLEOTIDE SEQUENCE</scope>
    <source>
        <strain evidence="2">JCM 12289</strain>
    </source>
</reference>
<keyword evidence="3" id="KW-0614">Plasmid</keyword>
<reference evidence="3" key="2">
    <citation type="submission" date="2022-04" db="EMBL/GenBank/DDBJ databases">
        <title>Sequencing and genomic assembly of Halococcus dombrowskii.</title>
        <authorList>
            <person name="Lim S.W."/>
            <person name="MacLea K.S."/>
        </authorList>
    </citation>
    <scope>NUCLEOTIDE SEQUENCE</scope>
    <source>
        <strain evidence="3">H4</strain>
        <plasmid evidence="3">unnamed1</plasmid>
    </source>
</reference>
<evidence type="ECO:0000313" key="2">
    <source>
        <dbReference type="EMBL" id="GAA0448757.1"/>
    </source>
</evidence>
<dbReference type="Proteomes" id="UP001500962">
    <property type="component" value="Unassembled WGS sequence"/>
</dbReference>
<evidence type="ECO:0000313" key="3">
    <source>
        <dbReference type="EMBL" id="UOO96883.1"/>
    </source>
</evidence>